<protein>
    <submittedName>
        <fullName evidence="1">Uncharacterized protein</fullName>
    </submittedName>
</protein>
<dbReference type="Proteomes" id="UP000494174">
    <property type="component" value="Unassembled WGS sequence"/>
</dbReference>
<dbReference type="EMBL" id="CABVPU010000005">
    <property type="protein sequence ID" value="VWB39410.1"/>
    <property type="molecule type" value="Genomic_DNA"/>
</dbReference>
<organism evidence="1 2">
    <name type="scientific">Burkholderia lata (strain ATCC 17760 / DSM 23089 / LMG 22485 / NCIMB 9086 / R18194 / 383)</name>
    <dbReference type="NCBI Taxonomy" id="482957"/>
    <lineage>
        <taxon>Bacteria</taxon>
        <taxon>Pseudomonadati</taxon>
        <taxon>Pseudomonadota</taxon>
        <taxon>Betaproteobacteria</taxon>
        <taxon>Burkholderiales</taxon>
        <taxon>Burkholderiaceae</taxon>
        <taxon>Burkholderia</taxon>
        <taxon>Burkholderia cepacia complex</taxon>
    </lineage>
</organism>
<dbReference type="AlphaFoldDB" id="A0A6P2J6E6"/>
<gene>
    <name evidence="1" type="ORF">BLA15945_01784</name>
</gene>
<proteinExistence type="predicted"/>
<name>A0A6P2J6E6_BURL3</name>
<sequence length="49" mass="5103">MDDPAAAAGFLLPTHAGLRRLKYDLHARQTSFFTAGKDSADVVGVLSGG</sequence>
<reference evidence="1 2" key="1">
    <citation type="submission" date="2019-09" db="EMBL/GenBank/DDBJ databases">
        <authorList>
            <person name="Depoorter E."/>
        </authorList>
    </citation>
    <scope>NUCLEOTIDE SEQUENCE [LARGE SCALE GENOMIC DNA]</scope>
    <source>
        <strain evidence="1">R-15945</strain>
    </source>
</reference>
<accession>A0A6P2J6E6</accession>
<evidence type="ECO:0000313" key="1">
    <source>
        <dbReference type="EMBL" id="VWB39410.1"/>
    </source>
</evidence>
<evidence type="ECO:0000313" key="2">
    <source>
        <dbReference type="Proteomes" id="UP000494174"/>
    </source>
</evidence>